<evidence type="ECO:0000313" key="2">
    <source>
        <dbReference type="EMBL" id="KRX06618.1"/>
    </source>
</evidence>
<protein>
    <submittedName>
        <fullName evidence="2">Uncharacterized protein</fullName>
    </submittedName>
</protein>
<evidence type="ECO:0000256" key="1">
    <source>
        <dbReference type="SAM" id="MobiDB-lite"/>
    </source>
</evidence>
<feature type="region of interest" description="Disordered" evidence="1">
    <location>
        <begin position="48"/>
        <end position="69"/>
    </location>
</feature>
<dbReference type="InParanoid" id="A0A0V0QX32"/>
<keyword evidence="3" id="KW-1185">Reference proteome</keyword>
<proteinExistence type="predicted"/>
<dbReference type="AlphaFoldDB" id="A0A0V0QX32"/>
<sequence>MIKIQFLILNYNKNVTENDSIQDLQDLMQSGFDLAQRKSDRNLQNKLAHKKNYTHEDKRTIQNTPKNDSKQNYYDYMNPGHPSNNNNNLYNIKGINGKKTLNMYQKQRLGGGSSITQQTGKYSYNTDKFGNLDRIQQQKIAYYKSIQLSCLFQKLKQKSINENLKQFFQQKQKN</sequence>
<evidence type="ECO:0000313" key="3">
    <source>
        <dbReference type="Proteomes" id="UP000054937"/>
    </source>
</evidence>
<organism evidence="2 3">
    <name type="scientific">Pseudocohnilembus persalinus</name>
    <name type="common">Ciliate</name>
    <dbReference type="NCBI Taxonomy" id="266149"/>
    <lineage>
        <taxon>Eukaryota</taxon>
        <taxon>Sar</taxon>
        <taxon>Alveolata</taxon>
        <taxon>Ciliophora</taxon>
        <taxon>Intramacronucleata</taxon>
        <taxon>Oligohymenophorea</taxon>
        <taxon>Scuticociliatia</taxon>
        <taxon>Philasterida</taxon>
        <taxon>Pseudocohnilembidae</taxon>
        <taxon>Pseudocohnilembus</taxon>
    </lineage>
</organism>
<reference evidence="2 3" key="1">
    <citation type="journal article" date="2015" name="Sci. Rep.">
        <title>Genome of the facultative scuticociliatosis pathogen Pseudocohnilembus persalinus provides insight into its virulence through horizontal gene transfer.</title>
        <authorList>
            <person name="Xiong J."/>
            <person name="Wang G."/>
            <person name="Cheng J."/>
            <person name="Tian M."/>
            <person name="Pan X."/>
            <person name="Warren A."/>
            <person name="Jiang C."/>
            <person name="Yuan D."/>
            <person name="Miao W."/>
        </authorList>
    </citation>
    <scope>NUCLEOTIDE SEQUENCE [LARGE SCALE GENOMIC DNA]</scope>
    <source>
        <strain evidence="2">36N120E</strain>
    </source>
</reference>
<dbReference type="EMBL" id="LDAU01000094">
    <property type="protein sequence ID" value="KRX06618.1"/>
    <property type="molecule type" value="Genomic_DNA"/>
</dbReference>
<dbReference type="Proteomes" id="UP000054937">
    <property type="component" value="Unassembled WGS sequence"/>
</dbReference>
<name>A0A0V0QX32_PSEPJ</name>
<comment type="caution">
    <text evidence="2">The sequence shown here is derived from an EMBL/GenBank/DDBJ whole genome shotgun (WGS) entry which is preliminary data.</text>
</comment>
<accession>A0A0V0QX32</accession>
<gene>
    <name evidence="2" type="ORF">PPERSA_13097</name>
</gene>